<accession>A0A9K3Q6Y0</accession>
<reference evidence="1" key="2">
    <citation type="submission" date="2021-04" db="EMBL/GenBank/DDBJ databases">
        <authorList>
            <person name="Podell S."/>
        </authorList>
    </citation>
    <scope>NUCLEOTIDE SEQUENCE</scope>
    <source>
        <strain evidence="1">Hildebrandi</strain>
    </source>
</reference>
<sequence>MIQKEPGNTKVHGLRVKHFYEANFNLLLGVKWCQLAHHCINSNLINPWHFRGLPGRYATIPSSSKNSNGLFRGQAIGLSCVWTLMPPAATTTLSQTQPAWPDGALANTVPFASSTLNSLKSPIHSQDKARTLRKSLLPLQMPFDFWHWPEQLECPFIWVLIFSRLFDDHATKAKGVTFLSTDGAIKTQIYIVGFVNDSANCISDFTNPSQDVATLLHNSQHDAQLWNDLLVSRRDSRGPIFHQWRHESCM</sequence>
<comment type="caution">
    <text evidence="1">The sequence shown here is derived from an EMBL/GenBank/DDBJ whole genome shotgun (WGS) entry which is preliminary data.</text>
</comment>
<proteinExistence type="predicted"/>
<dbReference type="OrthoDB" id="48966at2759"/>
<dbReference type="EMBL" id="JAGRRH010000002">
    <property type="protein sequence ID" value="KAG7372926.1"/>
    <property type="molecule type" value="Genomic_DNA"/>
</dbReference>
<reference evidence="1" key="1">
    <citation type="journal article" date="2021" name="Sci. Rep.">
        <title>Diploid genomic architecture of Nitzschia inconspicua, an elite biomass production diatom.</title>
        <authorList>
            <person name="Oliver A."/>
            <person name="Podell S."/>
            <person name="Pinowska A."/>
            <person name="Traller J.C."/>
            <person name="Smith S.R."/>
            <person name="McClure R."/>
            <person name="Beliaev A."/>
            <person name="Bohutskyi P."/>
            <person name="Hill E.A."/>
            <person name="Rabines A."/>
            <person name="Zheng H."/>
            <person name="Allen L.Z."/>
            <person name="Kuo A."/>
            <person name="Grigoriev I.V."/>
            <person name="Allen A.E."/>
            <person name="Hazlebeck D."/>
            <person name="Allen E.E."/>
        </authorList>
    </citation>
    <scope>NUCLEOTIDE SEQUENCE</scope>
    <source>
        <strain evidence="1">Hildebrandi</strain>
    </source>
</reference>
<name>A0A9K3Q6Y0_9STRA</name>
<dbReference type="Proteomes" id="UP000693970">
    <property type="component" value="Unassembled WGS sequence"/>
</dbReference>
<evidence type="ECO:0000313" key="2">
    <source>
        <dbReference type="Proteomes" id="UP000693970"/>
    </source>
</evidence>
<keyword evidence="2" id="KW-1185">Reference proteome</keyword>
<dbReference type="AlphaFoldDB" id="A0A9K3Q6Y0"/>
<evidence type="ECO:0000313" key="1">
    <source>
        <dbReference type="EMBL" id="KAG7372926.1"/>
    </source>
</evidence>
<protein>
    <submittedName>
        <fullName evidence="1">Uncharacterized protein</fullName>
    </submittedName>
</protein>
<gene>
    <name evidence="1" type="ORF">IV203_033650</name>
</gene>
<organism evidence="1 2">
    <name type="scientific">Nitzschia inconspicua</name>
    <dbReference type="NCBI Taxonomy" id="303405"/>
    <lineage>
        <taxon>Eukaryota</taxon>
        <taxon>Sar</taxon>
        <taxon>Stramenopiles</taxon>
        <taxon>Ochrophyta</taxon>
        <taxon>Bacillariophyta</taxon>
        <taxon>Bacillariophyceae</taxon>
        <taxon>Bacillariophycidae</taxon>
        <taxon>Bacillariales</taxon>
        <taxon>Bacillariaceae</taxon>
        <taxon>Nitzschia</taxon>
    </lineage>
</organism>